<dbReference type="EMBL" id="FUZU01000004">
    <property type="protein sequence ID" value="SKC86183.1"/>
    <property type="molecule type" value="Genomic_DNA"/>
</dbReference>
<dbReference type="AlphaFoldDB" id="A0A1T5MDL8"/>
<accession>A0A1T5MDL8</accession>
<name>A0A1T5MDL8_9BACT</name>
<reference evidence="1 2" key="1">
    <citation type="submission" date="2017-02" db="EMBL/GenBank/DDBJ databases">
        <authorList>
            <person name="Peterson S.W."/>
        </authorList>
    </citation>
    <scope>NUCLEOTIDE SEQUENCE [LARGE SCALE GENOMIC DNA]</scope>
    <source>
        <strain evidence="1 2">DSM 25262</strain>
    </source>
</reference>
<dbReference type="SUPFAM" id="SSF158682">
    <property type="entry name" value="TerB-like"/>
    <property type="match status" value="1"/>
</dbReference>
<dbReference type="STRING" id="688867.SAMN05660236_5083"/>
<dbReference type="RefSeq" id="WP_079689582.1">
    <property type="nucleotide sequence ID" value="NZ_FUZU01000004.1"/>
</dbReference>
<sequence>MNTQLNQEHLLSVKNSYFNILALFLGQSKIDSRFLRCLLKWGFQLRLSPEDLAKANVDLTHLQFTNPADKIEKLEAIYHLVYMIYLDAVVEDVELEVATSYAEQLGFQASIVSDLFKSIATEAYDEGVARNVRQEVMDFLKLHEAEI</sequence>
<evidence type="ECO:0000313" key="2">
    <source>
        <dbReference type="Proteomes" id="UP000190961"/>
    </source>
</evidence>
<organism evidence="1 2">
    <name type="scientific">Ohtaekwangia koreensis</name>
    <dbReference type="NCBI Taxonomy" id="688867"/>
    <lineage>
        <taxon>Bacteria</taxon>
        <taxon>Pseudomonadati</taxon>
        <taxon>Bacteroidota</taxon>
        <taxon>Cytophagia</taxon>
        <taxon>Cytophagales</taxon>
        <taxon>Fulvivirgaceae</taxon>
        <taxon>Ohtaekwangia</taxon>
    </lineage>
</organism>
<protein>
    <recommendedName>
        <fullName evidence="3">TerB family tellurite resistance protein</fullName>
    </recommendedName>
</protein>
<dbReference type="OrthoDB" id="979591at2"/>
<evidence type="ECO:0008006" key="3">
    <source>
        <dbReference type="Google" id="ProtNLM"/>
    </source>
</evidence>
<keyword evidence="2" id="KW-1185">Reference proteome</keyword>
<evidence type="ECO:0000313" key="1">
    <source>
        <dbReference type="EMBL" id="SKC86183.1"/>
    </source>
</evidence>
<gene>
    <name evidence="1" type="ORF">SAMN05660236_5083</name>
</gene>
<dbReference type="InterPro" id="IPR029024">
    <property type="entry name" value="TerB-like"/>
</dbReference>
<dbReference type="Proteomes" id="UP000190961">
    <property type="component" value="Unassembled WGS sequence"/>
</dbReference>
<proteinExistence type="predicted"/>